<feature type="region of interest" description="Disordered" evidence="3">
    <location>
        <begin position="368"/>
        <end position="482"/>
    </location>
</feature>
<evidence type="ECO:0000256" key="2">
    <source>
        <dbReference type="SAM" id="Coils"/>
    </source>
</evidence>
<accession>A0A8B9HH15</accession>
<feature type="compositionally biased region" description="Polar residues" evidence="3">
    <location>
        <begin position="269"/>
        <end position="288"/>
    </location>
</feature>
<sequence length="1152" mass="128611">MEKDPAASFFNKLFTQKEKTDPQILTEDTPVLAFFRSLSEKGTAFGTSCVQEPQNDGSQNDPGKAILKTLSQTTTKSETEDSEETVDRLTKTGKPGEQDSTHNSSGQRSSLDLWEDNNVKTEVNVATDQVDVKTNETSTSHAERERSDMDLQVKVHQENSCKDPASDSKADQEVADGQARAVSRTLSQESSNGGLSNSVLANNQSSMNFSYKASIDGNEERSNERLSNHIDSQTSEDSSLGKMKDKENNLAQTETSVESVDVPFAPGNPQHQPTTENASAPTPDTPSFSLGPELDKPHQLPSLFTELRGLKKETDEQQKVEVTPKQPKFPGLMKRRSVKRGLFSDQRSKREAKSSFLEQLSQLLSFDASKLEIKREQKSPTNGTVEAPDVASSEENSKSPTTETALDAFKAFFAPKPPRRDRTNMDTTKKTLNTEAIRAIFDRSSSKSPDRNITDSKSSESEERTPGRLQAIWPPPKPKDEEEKIGLKYTEAEHQAALLQLKRECKEELESLEADFKLQVFRLREDHTESVSKLQGFIAELKEQYKHSHRDLRDVAVSTEDNATPRSFRTVCIQTDRETFIKPVEDAESNSALSPQPTVPKKLDIAYINLSLSGKKPSEPASNIAPPPPPSLPGTNYTNGPPPPPPPVPDQSEPASNIAPPTFPSLPGTNDINGPPPPPPPPPITGSGLPPPPPAPSSSLLPPTGSGWFSSRAEGWTQRKQRVEPCCTMTFIYTGTISKYQWEPAIINTNEFAELFAKMSTPAKRKPLSEAYEKKVKAKKIIKVLDGKRSQAVGILISSLHLDMKDIQQAVLMLDNSVVDLDAIEALYENRAQPEELERIRKHYETSDEEHIKMLDKPEQFLYELSQIPEFSLRAHCIILQSTFADTIASIKRKTEIVLRVCQELLGDSVREVLGLVLALGNYMNGGSRTRGQADGFDLDILPKLKDVKSKDNRISLLDYVVSYYLHNHDENAGTEDCICPLPEPQDVFLAAQVKFEDLNRELRKLGRDLAVCEKDVQTVCSKSSQEYIHPFKEKMEAFIAKGELHTRTQEALFRDLVSYFGLKPRSGEQDVLPGHVFMLWYEFCNDFKTRWKRENKAISKERLKEAQQSVRNITAEKKVETRRVHANGLSYNMLLLTGITNNVNNAYNDKL</sequence>
<feature type="compositionally biased region" description="Pro residues" evidence="3">
    <location>
        <begin position="640"/>
        <end position="649"/>
    </location>
</feature>
<dbReference type="Proteomes" id="UP000694621">
    <property type="component" value="Unplaced"/>
</dbReference>
<dbReference type="PANTHER" id="PTHR45920:SF7">
    <property type="entry name" value="FORMIN-G"/>
    <property type="match status" value="1"/>
</dbReference>
<feature type="compositionally biased region" description="Basic and acidic residues" evidence="3">
    <location>
        <begin position="141"/>
        <end position="172"/>
    </location>
</feature>
<dbReference type="SUPFAM" id="SSF101447">
    <property type="entry name" value="Formin homology 2 domain (FH2 domain)"/>
    <property type="match status" value="1"/>
</dbReference>
<feature type="compositionally biased region" description="Basic and acidic residues" evidence="3">
    <location>
        <begin position="440"/>
        <end position="466"/>
    </location>
</feature>
<dbReference type="PANTHER" id="PTHR45920">
    <property type="entry name" value="FORMIN HOMOLOGY 2 DOMAIN CONTAINING, ISOFORM I"/>
    <property type="match status" value="1"/>
</dbReference>
<dbReference type="GO" id="GO:0008017">
    <property type="term" value="F:microtubule binding"/>
    <property type="evidence" value="ECO:0007669"/>
    <property type="project" value="InterPro"/>
</dbReference>
<feature type="compositionally biased region" description="Low complexity" evidence="3">
    <location>
        <begin position="697"/>
        <end position="707"/>
    </location>
</feature>
<dbReference type="Pfam" id="PF02181">
    <property type="entry name" value="FH2"/>
    <property type="match status" value="1"/>
</dbReference>
<dbReference type="InterPro" id="IPR015425">
    <property type="entry name" value="FH2_Formin"/>
</dbReference>
<dbReference type="SMART" id="SM00498">
    <property type="entry name" value="FH2"/>
    <property type="match status" value="1"/>
</dbReference>
<feature type="compositionally biased region" description="Basic and acidic residues" evidence="3">
    <location>
        <begin position="418"/>
        <end position="429"/>
    </location>
</feature>
<feature type="compositionally biased region" description="Basic and acidic residues" evidence="3">
    <location>
        <begin position="369"/>
        <end position="378"/>
    </location>
</feature>
<feature type="compositionally biased region" description="Pro residues" evidence="3">
    <location>
        <begin position="674"/>
        <end position="696"/>
    </location>
</feature>
<dbReference type="Ensembl" id="ENSAMXT00005012927.1">
    <property type="protein sequence ID" value="ENSAMXP00005011627.1"/>
    <property type="gene ID" value="ENSAMXG00005006315.1"/>
</dbReference>
<dbReference type="InterPro" id="IPR042201">
    <property type="entry name" value="FH2_Formin_sf"/>
</dbReference>
<evidence type="ECO:0000256" key="3">
    <source>
        <dbReference type="SAM" id="MobiDB-lite"/>
    </source>
</evidence>
<dbReference type="GO" id="GO:0005737">
    <property type="term" value="C:cytoplasm"/>
    <property type="evidence" value="ECO:0007669"/>
    <property type="project" value="TreeGrafter"/>
</dbReference>
<dbReference type="AlphaFoldDB" id="A0A8B9HH15"/>
<proteinExistence type="inferred from homology"/>
<feature type="compositionally biased region" description="Basic and acidic residues" evidence="3">
    <location>
        <begin position="308"/>
        <end position="319"/>
    </location>
</feature>
<protein>
    <submittedName>
        <fullName evidence="5">Formin 1</fullName>
    </submittedName>
</protein>
<keyword evidence="2" id="KW-0175">Coiled coil</keyword>
<dbReference type="GO" id="GO:0045010">
    <property type="term" value="P:actin nucleation"/>
    <property type="evidence" value="ECO:0007669"/>
    <property type="project" value="InterPro"/>
</dbReference>
<dbReference type="InterPro" id="IPR001265">
    <property type="entry name" value="Formin_Cappuccino_subfam"/>
</dbReference>
<feature type="domain" description="FH2" evidence="4">
    <location>
        <begin position="701"/>
        <end position="1114"/>
    </location>
</feature>
<dbReference type="FunFam" id="1.20.58.2220:FF:000029">
    <property type="entry name" value="Formin 1"/>
    <property type="match status" value="1"/>
</dbReference>
<feature type="compositionally biased region" description="Polar residues" evidence="3">
    <location>
        <begin position="101"/>
        <end position="110"/>
    </location>
</feature>
<feature type="region of interest" description="Disordered" evidence="3">
    <location>
        <begin position="614"/>
        <end position="720"/>
    </location>
</feature>
<dbReference type="PROSITE" id="PS51444">
    <property type="entry name" value="FH2"/>
    <property type="match status" value="1"/>
</dbReference>
<dbReference type="GO" id="GO:0051015">
    <property type="term" value="F:actin filament binding"/>
    <property type="evidence" value="ECO:0007669"/>
    <property type="project" value="TreeGrafter"/>
</dbReference>
<evidence type="ECO:0000256" key="1">
    <source>
        <dbReference type="ARBA" id="ARBA00005271"/>
    </source>
</evidence>
<evidence type="ECO:0000313" key="6">
    <source>
        <dbReference type="Proteomes" id="UP000694621"/>
    </source>
</evidence>
<reference evidence="5" key="1">
    <citation type="submission" date="2025-08" db="UniProtKB">
        <authorList>
            <consortium name="Ensembl"/>
        </authorList>
    </citation>
    <scope>IDENTIFICATION</scope>
</reference>
<feature type="compositionally biased region" description="Polar residues" evidence="3">
    <location>
        <begin position="46"/>
        <end position="61"/>
    </location>
</feature>
<feature type="region of interest" description="Disordered" evidence="3">
    <location>
        <begin position="46"/>
        <end position="355"/>
    </location>
</feature>
<organism evidence="5 6">
    <name type="scientific">Astyanax mexicanus</name>
    <name type="common">Blind cave fish</name>
    <name type="synonym">Astyanax fasciatus mexicanus</name>
    <dbReference type="NCBI Taxonomy" id="7994"/>
    <lineage>
        <taxon>Eukaryota</taxon>
        <taxon>Metazoa</taxon>
        <taxon>Chordata</taxon>
        <taxon>Craniata</taxon>
        <taxon>Vertebrata</taxon>
        <taxon>Euteleostomi</taxon>
        <taxon>Actinopterygii</taxon>
        <taxon>Neopterygii</taxon>
        <taxon>Teleostei</taxon>
        <taxon>Ostariophysi</taxon>
        <taxon>Characiformes</taxon>
        <taxon>Characoidei</taxon>
        <taxon>Acestrorhamphidae</taxon>
        <taxon>Acestrorhamphinae</taxon>
        <taxon>Astyanax</taxon>
    </lineage>
</organism>
<feature type="compositionally biased region" description="Basic and acidic residues" evidence="3">
    <location>
        <begin position="85"/>
        <end position="100"/>
    </location>
</feature>
<dbReference type="PRINTS" id="PR00828">
    <property type="entry name" value="FORMIN"/>
</dbReference>
<feature type="coiled-coil region" evidence="2">
    <location>
        <begin position="1097"/>
        <end position="1124"/>
    </location>
</feature>
<evidence type="ECO:0000313" key="5">
    <source>
        <dbReference type="Ensembl" id="ENSAMXP00005011627.1"/>
    </source>
</evidence>
<feature type="compositionally biased region" description="Polar residues" evidence="3">
    <location>
        <begin position="184"/>
        <end position="211"/>
    </location>
</feature>
<feature type="compositionally biased region" description="Basic and acidic residues" evidence="3">
    <location>
        <begin position="218"/>
        <end position="228"/>
    </location>
</feature>
<feature type="compositionally biased region" description="Polar residues" evidence="3">
    <location>
        <begin position="229"/>
        <end position="238"/>
    </location>
</feature>
<name>A0A8B9HH15_ASTMX</name>
<dbReference type="GO" id="GO:0030866">
    <property type="term" value="P:cortical actin cytoskeleton organization"/>
    <property type="evidence" value="ECO:0007669"/>
    <property type="project" value="TreeGrafter"/>
</dbReference>
<evidence type="ECO:0000259" key="4">
    <source>
        <dbReference type="PROSITE" id="PS51444"/>
    </source>
</evidence>
<dbReference type="Gene3D" id="1.20.58.2220">
    <property type="entry name" value="Formin, FH2 domain"/>
    <property type="match status" value="1"/>
</dbReference>
<dbReference type="GO" id="GO:0005884">
    <property type="term" value="C:actin filament"/>
    <property type="evidence" value="ECO:0007669"/>
    <property type="project" value="InterPro"/>
</dbReference>
<comment type="similarity">
    <text evidence="1">Belongs to the formin homology family. Cappuccino subfamily.</text>
</comment>
<feature type="compositionally biased region" description="Polar residues" evidence="3">
    <location>
        <begin position="249"/>
        <end position="258"/>
    </location>
</feature>